<name>A0A0D6Q778_KOMXY</name>
<evidence type="ECO:0000313" key="1">
    <source>
        <dbReference type="EMBL" id="GAN99289.1"/>
    </source>
</evidence>
<dbReference type="EMBL" id="BANJ01000018">
    <property type="protein sequence ID" value="GAN99289.1"/>
    <property type="molecule type" value="Genomic_DNA"/>
</dbReference>
<organism evidence="1 2">
    <name type="scientific">Komagataeibacter xylinus NBRC 13693</name>
    <dbReference type="NCBI Taxonomy" id="1234668"/>
    <lineage>
        <taxon>Bacteria</taxon>
        <taxon>Pseudomonadati</taxon>
        <taxon>Pseudomonadota</taxon>
        <taxon>Alphaproteobacteria</taxon>
        <taxon>Acetobacterales</taxon>
        <taxon>Acetobacteraceae</taxon>
        <taxon>Komagataeibacter</taxon>
    </lineage>
</organism>
<protein>
    <submittedName>
        <fullName evidence="1">Uncharacterized protein</fullName>
    </submittedName>
</protein>
<evidence type="ECO:0000313" key="2">
    <source>
        <dbReference type="Proteomes" id="UP000032683"/>
    </source>
</evidence>
<comment type="caution">
    <text evidence="1">The sequence shown here is derived from an EMBL/GenBank/DDBJ whole genome shotgun (WGS) entry which is preliminary data.</text>
</comment>
<reference evidence="1 2" key="1">
    <citation type="submission" date="2012-11" db="EMBL/GenBank/DDBJ databases">
        <title>Whole genome sequence of Gluconacetobacter xylinus NBRC 13693.</title>
        <authorList>
            <person name="Azuma Y."/>
            <person name="Higashiura N."/>
            <person name="Hirakawa H."/>
            <person name="Matsushita K."/>
        </authorList>
    </citation>
    <scope>NUCLEOTIDE SEQUENCE [LARGE SCALE GENOMIC DNA]</scope>
    <source>
        <strain evidence="1 2">NBRC 13693</strain>
    </source>
</reference>
<dbReference type="Proteomes" id="UP000032683">
    <property type="component" value="Unassembled WGS sequence"/>
</dbReference>
<proteinExistence type="predicted"/>
<dbReference type="PROSITE" id="PS51257">
    <property type="entry name" value="PROKAR_LIPOPROTEIN"/>
    <property type="match status" value="1"/>
</dbReference>
<gene>
    <name evidence="1" type="ORF">Gxy13693_018_114</name>
</gene>
<sequence length="102" mass="11101">MQKASGHAALPKKRSAEFSMNLWAILTGCCRLRHPGTVIIRPVSDRMIRVFMKGREYAMIGLKVGGIINPMAAVGCVCDSPFSVMPSSYVATGREWGHVHVG</sequence>
<accession>A0A0D6Q778</accession>
<dbReference type="AlphaFoldDB" id="A0A0D6Q778"/>